<protein>
    <submittedName>
        <fullName evidence="2">Uncharacterized protein</fullName>
    </submittedName>
</protein>
<dbReference type="EMBL" id="OOFM01000005">
    <property type="protein sequence ID" value="SPL64506.1"/>
    <property type="molecule type" value="Genomic_DNA"/>
</dbReference>
<dbReference type="AlphaFoldDB" id="A0A2P9HK63"/>
<dbReference type="Proteomes" id="UP000246073">
    <property type="component" value="Unassembled WGS sequence"/>
</dbReference>
<accession>A0A2P9HK63</accession>
<sequence>MHELRCGAELAGSLSRHFSNLSKAGRPGRPKAFSGISAANKKPAQKAGNEPRPFLANSLTWLQAGRPNHHGTHFPYACCARSSMPR</sequence>
<organism evidence="2 3">
    <name type="scientific">Ochrobactrum soli</name>
    <dbReference type="NCBI Taxonomy" id="2448455"/>
    <lineage>
        <taxon>Bacteria</taxon>
        <taxon>Pseudomonadati</taxon>
        <taxon>Pseudomonadota</taxon>
        <taxon>Alphaproteobacteria</taxon>
        <taxon>Hyphomicrobiales</taxon>
        <taxon>Brucellaceae</taxon>
        <taxon>Brucella/Ochrobactrum group</taxon>
        <taxon>Ochrobactrum</taxon>
    </lineage>
</organism>
<proteinExistence type="predicted"/>
<gene>
    <name evidence="2" type="ORF">OHAE_373</name>
</gene>
<evidence type="ECO:0000313" key="2">
    <source>
        <dbReference type="EMBL" id="SPL64506.1"/>
    </source>
</evidence>
<evidence type="ECO:0000256" key="1">
    <source>
        <dbReference type="SAM" id="MobiDB-lite"/>
    </source>
</evidence>
<evidence type="ECO:0000313" key="3">
    <source>
        <dbReference type="Proteomes" id="UP000246073"/>
    </source>
</evidence>
<feature type="region of interest" description="Disordered" evidence="1">
    <location>
        <begin position="19"/>
        <end position="52"/>
    </location>
</feature>
<reference evidence="3" key="1">
    <citation type="submission" date="2017-12" db="EMBL/GenBank/DDBJ databases">
        <authorList>
            <person name="Diaz M."/>
        </authorList>
    </citation>
    <scope>NUCLEOTIDE SEQUENCE [LARGE SCALE GENOMIC DNA]</scope>
    <source>
        <strain evidence="3">FI11154</strain>
    </source>
</reference>
<name>A0A2P9HK63_9HYPH</name>